<dbReference type="Proteomes" id="UP001055167">
    <property type="component" value="Unassembled WGS sequence"/>
</dbReference>
<dbReference type="RefSeq" id="WP_128564380.1">
    <property type="nucleotide sequence ID" value="NZ_BPQH01000004.1"/>
</dbReference>
<reference evidence="1" key="2">
    <citation type="submission" date="2021-08" db="EMBL/GenBank/DDBJ databases">
        <authorList>
            <person name="Tani A."/>
            <person name="Ola A."/>
            <person name="Ogura Y."/>
            <person name="Katsura K."/>
            <person name="Hayashi T."/>
        </authorList>
    </citation>
    <scope>NUCLEOTIDE SEQUENCE</scope>
    <source>
        <strain evidence="1">KCTC 52305</strain>
    </source>
</reference>
<keyword evidence="2" id="KW-1185">Reference proteome</keyword>
<dbReference type="PANTHER" id="PTHR30024">
    <property type="entry name" value="ALIPHATIC SULFONATES-BINDING PROTEIN-RELATED"/>
    <property type="match status" value="1"/>
</dbReference>
<comment type="caution">
    <text evidence="1">The sequence shown here is derived from an EMBL/GenBank/DDBJ whole genome shotgun (WGS) entry which is preliminary data.</text>
</comment>
<dbReference type="Gene3D" id="3.40.190.10">
    <property type="entry name" value="Periplasmic binding protein-like II"/>
    <property type="match status" value="2"/>
</dbReference>
<evidence type="ECO:0008006" key="3">
    <source>
        <dbReference type="Google" id="ProtNLM"/>
    </source>
</evidence>
<dbReference type="SUPFAM" id="SSF53850">
    <property type="entry name" value="Periplasmic binding protein-like II"/>
    <property type="match status" value="1"/>
</dbReference>
<evidence type="ECO:0000313" key="1">
    <source>
        <dbReference type="EMBL" id="GJD48985.1"/>
    </source>
</evidence>
<reference evidence="1" key="1">
    <citation type="journal article" date="2021" name="Front. Microbiol.">
        <title>Comprehensive Comparative Genomics and Phenotyping of Methylobacterium Species.</title>
        <authorList>
            <person name="Alessa O."/>
            <person name="Ogura Y."/>
            <person name="Fujitani Y."/>
            <person name="Takami H."/>
            <person name="Hayashi T."/>
            <person name="Sahin N."/>
            <person name="Tani A."/>
        </authorList>
    </citation>
    <scope>NUCLEOTIDE SEQUENCE</scope>
    <source>
        <strain evidence="1">KCTC 52305</strain>
    </source>
</reference>
<organism evidence="1 2">
    <name type="scientific">Methylobacterium crusticola</name>
    <dbReference type="NCBI Taxonomy" id="1697972"/>
    <lineage>
        <taxon>Bacteria</taxon>
        <taxon>Pseudomonadati</taxon>
        <taxon>Pseudomonadota</taxon>
        <taxon>Alphaproteobacteria</taxon>
        <taxon>Hyphomicrobiales</taxon>
        <taxon>Methylobacteriaceae</taxon>
        <taxon>Methylobacterium</taxon>
    </lineage>
</organism>
<dbReference type="EMBL" id="BPQH01000004">
    <property type="protein sequence ID" value="GJD48985.1"/>
    <property type="molecule type" value="Genomic_DNA"/>
</dbReference>
<dbReference type="PANTHER" id="PTHR30024:SF2">
    <property type="entry name" value="ABC TRANSPORTER SUBSTRATE-BINDING PROTEIN"/>
    <property type="match status" value="1"/>
</dbReference>
<gene>
    <name evidence="1" type="ORF">OPKNFCMD_1711</name>
</gene>
<evidence type="ECO:0000313" key="2">
    <source>
        <dbReference type="Proteomes" id="UP001055167"/>
    </source>
</evidence>
<proteinExistence type="predicted"/>
<name>A0ABQ4QW67_9HYPH</name>
<sequence length="363" mass="38592">MFQLAARLAARSRLAAARGPGARRGRAASRRLGAGALAALGLLAAAGSARAQQKSEIGITRQPGIIYLPTHVIEKQGLIEKHAARLGVPGVRTKWITFSGGGNQTDALLAGNVDIVNTGVGNLLLLWDRTRGGVKGIVATSALPLILVSRDPKIRSLKDIGPGDKIAVPTVKVSTQAILLQMAAAQLYGPDQSGRLDANTVQLGHPDAAIALLNPTHEIKTHFAAPPFQYVELKSVPGAHVVAQSPDIIGGPLTQGQFFTTTKFAEANPRIVEAVRAASQEAQDFIRRDTRAAVEIYREVTGDKAGVEDLLGWLGEPGMMEFNLQPQGTMKFAEHLGRIGTLRTRPKAWTDYYLPVAHDLGGS</sequence>
<protein>
    <recommendedName>
        <fullName evidence="3">ABC transporter substrate-binding protein</fullName>
    </recommendedName>
</protein>
<accession>A0ABQ4QW67</accession>